<dbReference type="InterPro" id="IPR001296">
    <property type="entry name" value="Glyco_trans_1"/>
</dbReference>
<dbReference type="EMBL" id="WWVW01000018">
    <property type="protein sequence ID" value="MZL77778.1"/>
    <property type="molecule type" value="Genomic_DNA"/>
</dbReference>
<dbReference type="PANTHER" id="PTHR12526">
    <property type="entry name" value="GLYCOSYLTRANSFERASE"/>
    <property type="match status" value="1"/>
</dbReference>
<evidence type="ECO:0000259" key="1">
    <source>
        <dbReference type="Pfam" id="PF00534"/>
    </source>
</evidence>
<organism evidence="2 3">
    <name type="scientific">Blautia massiliensis</name>
    <name type="common">ex Durand et al. 2017</name>
    <dbReference type="NCBI Taxonomy" id="1737424"/>
    <lineage>
        <taxon>Bacteria</taxon>
        <taxon>Bacillati</taxon>
        <taxon>Bacillota</taxon>
        <taxon>Clostridia</taxon>
        <taxon>Lachnospirales</taxon>
        <taxon>Lachnospiraceae</taxon>
        <taxon>Blautia</taxon>
    </lineage>
</organism>
<dbReference type="Proteomes" id="UP000452293">
    <property type="component" value="Unassembled WGS sequence"/>
</dbReference>
<sequence>MKVLWITNVELPDAANSRGNNVVVGGWMHQTLNYIKNSIELYVAACVSEKYDWIEINSVNYCGFTPEIDEIDFERIIESIDPDCIHIWGSEYNHSYYVTKAARNLSKIECTVLSIQGLVSVYAEHYYDGLPPELIHRRTLKEFFGRRNIAQEKKMMELQGQTEISTFQMLENCIGRTDWDYACAKQMNPQIEYHFCGEILRESFYVNRWKYEECDKEVIFFSQAHYPIKGLHIMLRALPIIKEYYPAVVLRIVGNNPQKKAIFKRSSYEKYICNLIHDNDLSNSIEWLGQLSENEMMLNYKKANVFVCSSSIENSSNSIGEAMLVGTPIVASDVGGIKSFMEHEKEGMLYHSTAVYMLADNVIRIFNSRSLAIQLGNNAHERAKKYHCIEDNLQRLIKIYNKLKCK</sequence>
<dbReference type="Pfam" id="PF00534">
    <property type="entry name" value="Glycos_transf_1"/>
    <property type="match status" value="1"/>
</dbReference>
<keyword evidence="3" id="KW-1185">Reference proteome</keyword>
<gene>
    <name evidence="2" type="ORF">GT718_10470</name>
</gene>
<reference evidence="2 3" key="1">
    <citation type="journal article" date="2019" name="Nat. Med.">
        <title>A library of human gut bacterial isolates paired with longitudinal multiomics data enables mechanistic microbiome research.</title>
        <authorList>
            <person name="Poyet M."/>
            <person name="Groussin M."/>
            <person name="Gibbons S.M."/>
            <person name="Avila-Pacheco J."/>
            <person name="Jiang X."/>
            <person name="Kearney S.M."/>
            <person name="Perrotta A.R."/>
            <person name="Berdy B."/>
            <person name="Zhao S."/>
            <person name="Lieberman T.D."/>
            <person name="Swanson P.K."/>
            <person name="Smith M."/>
            <person name="Roesemann S."/>
            <person name="Alexander J.E."/>
            <person name="Rich S.A."/>
            <person name="Livny J."/>
            <person name="Vlamakis H."/>
            <person name="Clish C."/>
            <person name="Bullock K."/>
            <person name="Deik A."/>
            <person name="Scott J."/>
            <person name="Pierce K.A."/>
            <person name="Xavier R.J."/>
            <person name="Alm E.J."/>
        </authorList>
    </citation>
    <scope>NUCLEOTIDE SEQUENCE [LARGE SCALE GENOMIC DNA]</scope>
    <source>
        <strain evidence="2 3">BIOML-A1</strain>
    </source>
</reference>
<proteinExistence type="predicted"/>
<dbReference type="SUPFAM" id="SSF53756">
    <property type="entry name" value="UDP-Glycosyltransferase/glycogen phosphorylase"/>
    <property type="match status" value="1"/>
</dbReference>
<feature type="domain" description="Glycosyl transferase family 1" evidence="1">
    <location>
        <begin position="214"/>
        <end position="381"/>
    </location>
</feature>
<evidence type="ECO:0000313" key="3">
    <source>
        <dbReference type="Proteomes" id="UP000452293"/>
    </source>
</evidence>
<dbReference type="Gene3D" id="3.40.50.2000">
    <property type="entry name" value="Glycogen Phosphorylase B"/>
    <property type="match status" value="1"/>
</dbReference>
<protein>
    <submittedName>
        <fullName evidence="2">Glycosyltransferase</fullName>
    </submittedName>
</protein>
<comment type="caution">
    <text evidence="2">The sequence shown here is derived from an EMBL/GenBank/DDBJ whole genome shotgun (WGS) entry which is preliminary data.</text>
</comment>
<evidence type="ECO:0000313" key="2">
    <source>
        <dbReference type="EMBL" id="MZL77778.1"/>
    </source>
</evidence>
<dbReference type="CDD" id="cd03801">
    <property type="entry name" value="GT4_PimA-like"/>
    <property type="match status" value="1"/>
</dbReference>
<name>A0ABW9X5Z9_9FIRM</name>
<accession>A0ABW9X5Z9</accession>
<dbReference type="RefSeq" id="WP_129975327.1">
    <property type="nucleotide sequence ID" value="NZ_WWVV01000017.1"/>
</dbReference>